<feature type="domain" description="Cadherin" evidence="3">
    <location>
        <begin position="130"/>
        <end position="246"/>
    </location>
</feature>
<keyword evidence="5" id="KW-1185">Reference proteome</keyword>
<evidence type="ECO:0000256" key="1">
    <source>
        <dbReference type="PROSITE-ProRule" id="PRU00043"/>
    </source>
</evidence>
<evidence type="ECO:0000256" key="2">
    <source>
        <dbReference type="SAM" id="SignalP"/>
    </source>
</evidence>
<feature type="chain" id="PRO_5039125623" description="Cadherin domain-containing protein" evidence="2">
    <location>
        <begin position="20"/>
        <end position="251"/>
    </location>
</feature>
<dbReference type="Gene3D" id="2.60.40.60">
    <property type="entry name" value="Cadherins"/>
    <property type="match status" value="2"/>
</dbReference>
<reference evidence="4" key="1">
    <citation type="journal article" date="2019" name="bioRxiv">
        <title>The Genome of the Zebra Mussel, Dreissena polymorpha: A Resource for Invasive Species Research.</title>
        <authorList>
            <person name="McCartney M.A."/>
            <person name="Auch B."/>
            <person name="Kono T."/>
            <person name="Mallez S."/>
            <person name="Zhang Y."/>
            <person name="Obille A."/>
            <person name="Becker A."/>
            <person name="Abrahante J.E."/>
            <person name="Garbe J."/>
            <person name="Badalamenti J.P."/>
            <person name="Herman A."/>
            <person name="Mangelson H."/>
            <person name="Liachko I."/>
            <person name="Sullivan S."/>
            <person name="Sone E.D."/>
            <person name="Koren S."/>
            <person name="Silverstein K.A.T."/>
            <person name="Beckman K.B."/>
            <person name="Gohl D.M."/>
        </authorList>
    </citation>
    <scope>NUCLEOTIDE SEQUENCE</scope>
    <source>
        <strain evidence="4">Duluth1</strain>
        <tissue evidence="4">Whole animal</tissue>
    </source>
</reference>
<feature type="domain" description="Cadherin" evidence="3">
    <location>
        <begin position="35"/>
        <end position="129"/>
    </location>
</feature>
<reference evidence="4" key="2">
    <citation type="submission" date="2020-11" db="EMBL/GenBank/DDBJ databases">
        <authorList>
            <person name="McCartney M.A."/>
            <person name="Auch B."/>
            <person name="Kono T."/>
            <person name="Mallez S."/>
            <person name="Becker A."/>
            <person name="Gohl D.M."/>
            <person name="Silverstein K.A.T."/>
            <person name="Koren S."/>
            <person name="Bechman K.B."/>
            <person name="Herman A."/>
            <person name="Abrahante J.E."/>
            <person name="Garbe J."/>
        </authorList>
    </citation>
    <scope>NUCLEOTIDE SEQUENCE</scope>
    <source>
        <strain evidence="4">Duluth1</strain>
        <tissue evidence="4">Whole animal</tissue>
    </source>
</reference>
<dbReference type="GO" id="GO:0005509">
    <property type="term" value="F:calcium ion binding"/>
    <property type="evidence" value="ECO:0007669"/>
    <property type="project" value="UniProtKB-UniRule"/>
</dbReference>
<evidence type="ECO:0000259" key="3">
    <source>
        <dbReference type="PROSITE" id="PS50268"/>
    </source>
</evidence>
<evidence type="ECO:0000313" key="4">
    <source>
        <dbReference type="EMBL" id="KAH3750935.1"/>
    </source>
</evidence>
<comment type="caution">
    <text evidence="4">The sequence shown here is derived from an EMBL/GenBank/DDBJ whole genome shotgun (WGS) entry which is preliminary data.</text>
</comment>
<dbReference type="SUPFAM" id="SSF49313">
    <property type="entry name" value="Cadherin-like"/>
    <property type="match status" value="2"/>
</dbReference>
<keyword evidence="2" id="KW-0732">Signal</keyword>
<organism evidence="4 5">
    <name type="scientific">Dreissena polymorpha</name>
    <name type="common">Zebra mussel</name>
    <name type="synonym">Mytilus polymorpha</name>
    <dbReference type="NCBI Taxonomy" id="45954"/>
    <lineage>
        <taxon>Eukaryota</taxon>
        <taxon>Metazoa</taxon>
        <taxon>Spiralia</taxon>
        <taxon>Lophotrochozoa</taxon>
        <taxon>Mollusca</taxon>
        <taxon>Bivalvia</taxon>
        <taxon>Autobranchia</taxon>
        <taxon>Heteroconchia</taxon>
        <taxon>Euheterodonta</taxon>
        <taxon>Imparidentia</taxon>
        <taxon>Neoheterodontei</taxon>
        <taxon>Myida</taxon>
        <taxon>Dreissenoidea</taxon>
        <taxon>Dreissenidae</taxon>
        <taxon>Dreissena</taxon>
    </lineage>
</organism>
<sequence length="251" mass="25161">MKGFIGILAVVYLFHHADGAAVTFTTLTGVSGAAGNTAATVSVVETSADSFLLFTVTATPSTATFAFAADGNPDAIASATITNGAVKLATGKTLDKETKSSYVLKIVGTDSTDTATLTVTLTVTNRLEFAKTSYEVCVADGTVAGTVIGTYTAVDAVSGTDTVSYTNAPSTDLTVDSSTGALKVATSKTLTSATVGGYTTTITADQTGSNGAASADGTTQVKVTVGGCSGAGQIKFMAILLLMPLLLTRVF</sequence>
<dbReference type="EMBL" id="JAIWYP010000010">
    <property type="protein sequence ID" value="KAH3750935.1"/>
    <property type="molecule type" value="Genomic_DNA"/>
</dbReference>
<dbReference type="CDD" id="cd11304">
    <property type="entry name" value="Cadherin_repeat"/>
    <property type="match status" value="1"/>
</dbReference>
<dbReference type="Proteomes" id="UP000828390">
    <property type="component" value="Unassembled WGS sequence"/>
</dbReference>
<accession>A0A9D4DMA8</accession>
<dbReference type="AlphaFoldDB" id="A0A9D4DMA8"/>
<feature type="signal peptide" evidence="2">
    <location>
        <begin position="1"/>
        <end position="19"/>
    </location>
</feature>
<dbReference type="GO" id="GO:0016020">
    <property type="term" value="C:membrane"/>
    <property type="evidence" value="ECO:0007669"/>
    <property type="project" value="InterPro"/>
</dbReference>
<gene>
    <name evidence="4" type="ORF">DPMN_185475</name>
</gene>
<dbReference type="GO" id="GO:0007156">
    <property type="term" value="P:homophilic cell adhesion via plasma membrane adhesion molecules"/>
    <property type="evidence" value="ECO:0007669"/>
    <property type="project" value="InterPro"/>
</dbReference>
<evidence type="ECO:0000313" key="5">
    <source>
        <dbReference type="Proteomes" id="UP000828390"/>
    </source>
</evidence>
<proteinExistence type="predicted"/>
<protein>
    <recommendedName>
        <fullName evidence="3">Cadherin domain-containing protein</fullName>
    </recommendedName>
</protein>
<dbReference type="InterPro" id="IPR015919">
    <property type="entry name" value="Cadherin-like_sf"/>
</dbReference>
<dbReference type="PROSITE" id="PS50268">
    <property type="entry name" value="CADHERIN_2"/>
    <property type="match status" value="2"/>
</dbReference>
<name>A0A9D4DMA8_DREPO</name>
<keyword evidence="1" id="KW-0106">Calcium</keyword>
<dbReference type="InterPro" id="IPR002126">
    <property type="entry name" value="Cadherin-like_dom"/>
</dbReference>